<sequence length="177" mass="19243">MASKAMPIATVLLRIFTILFAAGCVVVLILDKTTDVDGSKVTFKNVIAYRYVLATAVVGAAYSILQLPFAIYYACTEKRLIRGGFLPAFDFYGDKVMAFLLATGVGAGFLVTVELKEFLGDLFKEFGADLKDSPFESFFNKGYLAVSLLAGAFLCMAVLSVFSSLQRTTISGRGFFR</sequence>
<feature type="domain" description="Casparian strip membrane protein" evidence="9">
    <location>
        <begin position="5"/>
        <end position="116"/>
    </location>
</feature>
<dbReference type="InterPro" id="IPR006702">
    <property type="entry name" value="CASP_dom"/>
</dbReference>
<feature type="transmembrane region" description="Helical" evidence="8">
    <location>
        <begin position="50"/>
        <end position="75"/>
    </location>
</feature>
<accession>A0A061FVH2</accession>
<evidence type="ECO:0000256" key="6">
    <source>
        <dbReference type="ARBA" id="ARBA00022989"/>
    </source>
</evidence>
<dbReference type="GO" id="GO:0005886">
    <property type="term" value="C:plasma membrane"/>
    <property type="evidence" value="ECO:0007669"/>
    <property type="project" value="UniProtKB-SubCell"/>
</dbReference>
<dbReference type="AlphaFoldDB" id="A0A061FVH2"/>
<evidence type="ECO:0000313" key="11">
    <source>
        <dbReference type="Proteomes" id="UP000026915"/>
    </source>
</evidence>
<dbReference type="EMBL" id="CM001881">
    <property type="protein sequence ID" value="EOY21540.1"/>
    <property type="molecule type" value="Genomic_DNA"/>
</dbReference>
<evidence type="ECO:0000256" key="5">
    <source>
        <dbReference type="ARBA" id="ARBA00022692"/>
    </source>
</evidence>
<dbReference type="InParanoid" id="A0A061FVH2"/>
<keyword evidence="6 8" id="KW-1133">Transmembrane helix</keyword>
<evidence type="ECO:0000256" key="8">
    <source>
        <dbReference type="RuleBase" id="RU361233"/>
    </source>
</evidence>
<comment type="similarity">
    <text evidence="2 8">Belongs to the Casparian strip membrane proteins (CASP) family.</text>
</comment>
<keyword evidence="4 8" id="KW-1003">Cell membrane</keyword>
<protein>
    <recommendedName>
        <fullName evidence="8">CASP-like protein</fullName>
    </recommendedName>
</protein>
<dbReference type="Pfam" id="PF04535">
    <property type="entry name" value="CASP_dom"/>
    <property type="match status" value="1"/>
</dbReference>
<dbReference type="PANTHER" id="PTHR33573:SF17">
    <property type="entry name" value="CASP-LIKE PROTEIN 4D1"/>
    <property type="match status" value="1"/>
</dbReference>
<reference evidence="10 11" key="1">
    <citation type="journal article" date="2013" name="Genome Biol.">
        <title>The genome sequence of the most widely cultivated cacao type and its use to identify candidate genes regulating pod color.</title>
        <authorList>
            <person name="Motamayor J.C."/>
            <person name="Mockaitis K."/>
            <person name="Schmutz J."/>
            <person name="Haiminen N."/>
            <person name="Iii D.L."/>
            <person name="Cornejo O."/>
            <person name="Findley S.D."/>
            <person name="Zheng P."/>
            <person name="Utro F."/>
            <person name="Royaert S."/>
            <person name="Saski C."/>
            <person name="Jenkins J."/>
            <person name="Podicheti R."/>
            <person name="Zhao M."/>
            <person name="Scheffler B.E."/>
            <person name="Stack J.C."/>
            <person name="Feltus F.A."/>
            <person name="Mustiga G.M."/>
            <person name="Amores F."/>
            <person name="Phillips W."/>
            <person name="Marelli J.P."/>
            <person name="May G.D."/>
            <person name="Shapiro H."/>
            <person name="Ma J."/>
            <person name="Bustamante C.D."/>
            <person name="Schnell R.J."/>
            <person name="Main D."/>
            <person name="Gilbert D."/>
            <person name="Parida L."/>
            <person name="Kuhn D.N."/>
        </authorList>
    </citation>
    <scope>NUCLEOTIDE SEQUENCE [LARGE SCALE GENOMIC DNA]</scope>
    <source>
        <strain evidence="11">cv. Matina 1-6</strain>
    </source>
</reference>
<evidence type="ECO:0000256" key="2">
    <source>
        <dbReference type="ARBA" id="ARBA00007651"/>
    </source>
</evidence>
<gene>
    <name evidence="10" type="ORF">TCM_013291</name>
</gene>
<keyword evidence="5 8" id="KW-0812">Transmembrane</keyword>
<dbReference type="Gramene" id="EOY21540">
    <property type="protein sequence ID" value="EOY21540"/>
    <property type="gene ID" value="TCM_013291"/>
</dbReference>
<name>A0A061FVH2_THECC</name>
<keyword evidence="7 8" id="KW-0472">Membrane</keyword>
<dbReference type="eggNOG" id="ENOG502S98H">
    <property type="taxonomic scope" value="Eukaryota"/>
</dbReference>
<comment type="subunit">
    <text evidence="3 8">Homodimer and heterodimers.</text>
</comment>
<keyword evidence="11" id="KW-1185">Reference proteome</keyword>
<evidence type="ECO:0000256" key="3">
    <source>
        <dbReference type="ARBA" id="ARBA00011489"/>
    </source>
</evidence>
<evidence type="ECO:0000256" key="7">
    <source>
        <dbReference type="ARBA" id="ARBA00023136"/>
    </source>
</evidence>
<feature type="transmembrane region" description="Helical" evidence="8">
    <location>
        <begin position="143"/>
        <end position="165"/>
    </location>
</feature>
<evidence type="ECO:0000256" key="4">
    <source>
        <dbReference type="ARBA" id="ARBA00022475"/>
    </source>
</evidence>
<dbReference type="PANTHER" id="PTHR33573">
    <property type="entry name" value="CASP-LIKE PROTEIN 4A4"/>
    <property type="match status" value="1"/>
</dbReference>
<proteinExistence type="inferred from homology"/>
<comment type="subcellular location">
    <subcellularLocation>
        <location evidence="1 8">Cell membrane</location>
        <topology evidence="1 8">Multi-pass membrane protein</topology>
    </subcellularLocation>
</comment>
<evidence type="ECO:0000313" key="10">
    <source>
        <dbReference type="EMBL" id="EOY21540.1"/>
    </source>
</evidence>
<organism evidence="10 11">
    <name type="scientific">Theobroma cacao</name>
    <name type="common">Cacao</name>
    <name type="synonym">Cocoa</name>
    <dbReference type="NCBI Taxonomy" id="3641"/>
    <lineage>
        <taxon>Eukaryota</taxon>
        <taxon>Viridiplantae</taxon>
        <taxon>Streptophyta</taxon>
        <taxon>Embryophyta</taxon>
        <taxon>Tracheophyta</taxon>
        <taxon>Spermatophyta</taxon>
        <taxon>Magnoliopsida</taxon>
        <taxon>eudicotyledons</taxon>
        <taxon>Gunneridae</taxon>
        <taxon>Pentapetalae</taxon>
        <taxon>rosids</taxon>
        <taxon>malvids</taxon>
        <taxon>Malvales</taxon>
        <taxon>Malvaceae</taxon>
        <taxon>Byttnerioideae</taxon>
        <taxon>Theobroma</taxon>
    </lineage>
</organism>
<dbReference type="OMA" id="DAKCNAD"/>
<evidence type="ECO:0000256" key="1">
    <source>
        <dbReference type="ARBA" id="ARBA00004651"/>
    </source>
</evidence>
<dbReference type="HOGENOM" id="CLU_115129_1_0_1"/>
<dbReference type="Proteomes" id="UP000026915">
    <property type="component" value="Chromosome 3"/>
</dbReference>
<feature type="transmembrane region" description="Helical" evidence="8">
    <location>
        <begin position="96"/>
        <end position="113"/>
    </location>
</feature>
<evidence type="ECO:0000259" key="9">
    <source>
        <dbReference type="Pfam" id="PF04535"/>
    </source>
</evidence>
<feature type="transmembrane region" description="Helical" evidence="8">
    <location>
        <begin position="12"/>
        <end position="30"/>
    </location>
</feature>